<evidence type="ECO:0000313" key="3">
    <source>
        <dbReference type="Proteomes" id="UP000198304"/>
    </source>
</evidence>
<accession>A0A239HWT2</accession>
<dbReference type="AlphaFoldDB" id="A0A239HWT2"/>
<name>A0A239HWT2_9FIRM</name>
<evidence type="ECO:0000313" key="2">
    <source>
        <dbReference type="EMBL" id="SNS85846.1"/>
    </source>
</evidence>
<dbReference type="OrthoDB" id="1956113at2"/>
<evidence type="ECO:0000259" key="1">
    <source>
        <dbReference type="Pfam" id="PF18828"/>
    </source>
</evidence>
<dbReference type="Pfam" id="PF18828">
    <property type="entry name" value="LPD15"/>
    <property type="match status" value="1"/>
</dbReference>
<dbReference type="InterPro" id="IPR040512">
    <property type="entry name" value="LPD15"/>
</dbReference>
<organism evidence="2 3">
    <name type="scientific">Anaerovirgula multivorans</name>
    <dbReference type="NCBI Taxonomy" id="312168"/>
    <lineage>
        <taxon>Bacteria</taxon>
        <taxon>Bacillati</taxon>
        <taxon>Bacillota</taxon>
        <taxon>Clostridia</taxon>
        <taxon>Peptostreptococcales</taxon>
        <taxon>Natronincolaceae</taxon>
        <taxon>Anaerovirgula</taxon>
    </lineage>
</organism>
<dbReference type="Proteomes" id="UP000198304">
    <property type="component" value="Unassembled WGS sequence"/>
</dbReference>
<keyword evidence="3" id="KW-1185">Reference proteome</keyword>
<feature type="domain" description="Large polyvalent-protein-associated" evidence="1">
    <location>
        <begin position="1"/>
        <end position="84"/>
    </location>
</feature>
<dbReference type="EMBL" id="FZOJ01000024">
    <property type="protein sequence ID" value="SNS85846.1"/>
    <property type="molecule type" value="Genomic_DNA"/>
</dbReference>
<sequence length="87" mass="10529">MRLQELAEELQEDLEKGILNFVIYQEGRQWKYENYDSYSDNVNDEEEKKYLTIKHRVDLQAVIVNGKKDFISYDIEYIKKQIKKLHG</sequence>
<reference evidence="2 3" key="1">
    <citation type="submission" date="2017-06" db="EMBL/GenBank/DDBJ databases">
        <authorList>
            <person name="Kim H.J."/>
            <person name="Triplett B.A."/>
        </authorList>
    </citation>
    <scope>NUCLEOTIDE SEQUENCE [LARGE SCALE GENOMIC DNA]</scope>
    <source>
        <strain evidence="2 3">SCA</strain>
    </source>
</reference>
<proteinExistence type="predicted"/>
<protein>
    <recommendedName>
        <fullName evidence="1">Large polyvalent-protein-associated domain-containing protein</fullName>
    </recommendedName>
</protein>
<gene>
    <name evidence="2" type="ORF">SAMN05446037_102443</name>
</gene>
<dbReference type="RefSeq" id="WP_089284378.1">
    <property type="nucleotide sequence ID" value="NZ_FZOJ01000024.1"/>
</dbReference>